<evidence type="ECO:0000256" key="10">
    <source>
        <dbReference type="ARBA" id="ARBA00022777"/>
    </source>
</evidence>
<evidence type="ECO:0000256" key="15">
    <source>
        <dbReference type="ARBA" id="ARBA00023170"/>
    </source>
</evidence>
<dbReference type="EMBL" id="JARYMX010000008">
    <property type="protein sequence ID" value="KAJ9537854.1"/>
    <property type="molecule type" value="Genomic_DNA"/>
</dbReference>
<keyword evidence="11" id="KW-0067">ATP-binding</keyword>
<evidence type="ECO:0000256" key="14">
    <source>
        <dbReference type="ARBA" id="ARBA00023157"/>
    </source>
</evidence>
<evidence type="ECO:0000313" key="20">
    <source>
        <dbReference type="EMBL" id="KAJ9537854.1"/>
    </source>
</evidence>
<evidence type="ECO:0000256" key="3">
    <source>
        <dbReference type="ARBA" id="ARBA00022475"/>
    </source>
</evidence>
<dbReference type="PROSITE" id="PS00108">
    <property type="entry name" value="PROTEIN_KINASE_ST"/>
    <property type="match status" value="1"/>
</dbReference>
<dbReference type="Gene3D" id="3.30.200.20">
    <property type="entry name" value="Phosphorylase Kinase, domain 1"/>
    <property type="match status" value="1"/>
</dbReference>
<evidence type="ECO:0000256" key="8">
    <source>
        <dbReference type="ARBA" id="ARBA00022734"/>
    </source>
</evidence>
<evidence type="ECO:0000256" key="12">
    <source>
        <dbReference type="ARBA" id="ARBA00022989"/>
    </source>
</evidence>
<evidence type="ECO:0000256" key="11">
    <source>
        <dbReference type="ARBA" id="ARBA00022840"/>
    </source>
</evidence>
<keyword evidence="5" id="KW-0808">Transferase</keyword>
<dbReference type="FunFam" id="3.30.200.20:FF:000330">
    <property type="entry name" value="G-type lectin S-receptor-like serine/threonine-protein kinase At4g03230"/>
    <property type="match status" value="1"/>
</dbReference>
<dbReference type="InterPro" id="IPR008271">
    <property type="entry name" value="Ser/Thr_kinase_AS"/>
</dbReference>
<reference evidence="20" key="1">
    <citation type="submission" date="2023-03" db="EMBL/GenBank/DDBJ databases">
        <title>Chromosome-scale reference genome and RAD-based genetic map of yellow starthistle (Centaurea solstitialis) reveal putative structural variation and QTLs associated with invader traits.</title>
        <authorList>
            <person name="Reatini B."/>
            <person name="Cang F.A."/>
            <person name="Jiang Q."/>
            <person name="Mckibben M.T.W."/>
            <person name="Barker M.S."/>
            <person name="Rieseberg L.H."/>
            <person name="Dlugosch K.M."/>
        </authorList>
    </citation>
    <scope>NUCLEOTIDE SEQUENCE</scope>
    <source>
        <strain evidence="20">CAN-66</strain>
        <tissue evidence="20">Leaf</tissue>
    </source>
</reference>
<keyword evidence="9" id="KW-0547">Nucleotide-binding</keyword>
<gene>
    <name evidence="20" type="ORF">OSB04_030587</name>
</gene>
<dbReference type="AlphaFoldDB" id="A0AA38S795"/>
<keyword evidence="8" id="KW-0430">Lectin</keyword>
<dbReference type="PROSITE" id="PS50011">
    <property type="entry name" value="PROTEIN_KINASE_DOM"/>
    <property type="match status" value="1"/>
</dbReference>
<dbReference type="Pfam" id="PF07714">
    <property type="entry name" value="PK_Tyr_Ser-Thr"/>
    <property type="match status" value="1"/>
</dbReference>
<dbReference type="GO" id="GO:0004674">
    <property type="term" value="F:protein serine/threonine kinase activity"/>
    <property type="evidence" value="ECO:0007669"/>
    <property type="project" value="UniProtKB-KW"/>
</dbReference>
<organism evidence="20 21">
    <name type="scientific">Centaurea solstitialis</name>
    <name type="common">yellow star-thistle</name>
    <dbReference type="NCBI Taxonomy" id="347529"/>
    <lineage>
        <taxon>Eukaryota</taxon>
        <taxon>Viridiplantae</taxon>
        <taxon>Streptophyta</taxon>
        <taxon>Embryophyta</taxon>
        <taxon>Tracheophyta</taxon>
        <taxon>Spermatophyta</taxon>
        <taxon>Magnoliopsida</taxon>
        <taxon>eudicotyledons</taxon>
        <taxon>Gunneridae</taxon>
        <taxon>Pentapetalae</taxon>
        <taxon>asterids</taxon>
        <taxon>campanulids</taxon>
        <taxon>Asterales</taxon>
        <taxon>Asteraceae</taxon>
        <taxon>Carduoideae</taxon>
        <taxon>Cardueae</taxon>
        <taxon>Centaureinae</taxon>
        <taxon>Centaurea</taxon>
    </lineage>
</organism>
<dbReference type="EC" id="2.7.11.1" evidence="2"/>
<protein>
    <recommendedName>
        <fullName evidence="2">non-specific serine/threonine protein kinase</fullName>
        <ecNumber evidence="2">2.7.11.1</ecNumber>
    </recommendedName>
</protein>
<evidence type="ECO:0000256" key="1">
    <source>
        <dbReference type="ARBA" id="ARBA00004251"/>
    </source>
</evidence>
<evidence type="ECO:0000256" key="13">
    <source>
        <dbReference type="ARBA" id="ARBA00023136"/>
    </source>
</evidence>
<evidence type="ECO:0000256" key="18">
    <source>
        <dbReference type="ARBA" id="ARBA00048679"/>
    </source>
</evidence>
<keyword evidence="7" id="KW-0732">Signal</keyword>
<dbReference type="InterPro" id="IPR001245">
    <property type="entry name" value="Ser-Thr/Tyr_kinase_cat_dom"/>
</dbReference>
<evidence type="ECO:0000256" key="17">
    <source>
        <dbReference type="ARBA" id="ARBA00047899"/>
    </source>
</evidence>
<keyword evidence="15" id="KW-0675">Receptor</keyword>
<dbReference type="PANTHER" id="PTHR27002:SF548">
    <property type="entry name" value="RECEPTOR-LIKE SERINE_THREONINE-PROTEIN KINASE"/>
    <property type="match status" value="1"/>
</dbReference>
<dbReference type="InterPro" id="IPR011009">
    <property type="entry name" value="Kinase-like_dom_sf"/>
</dbReference>
<evidence type="ECO:0000256" key="7">
    <source>
        <dbReference type="ARBA" id="ARBA00022729"/>
    </source>
</evidence>
<evidence type="ECO:0000313" key="21">
    <source>
        <dbReference type="Proteomes" id="UP001172457"/>
    </source>
</evidence>
<dbReference type="Gene3D" id="1.10.510.10">
    <property type="entry name" value="Transferase(Phosphotransferase) domain 1"/>
    <property type="match status" value="1"/>
</dbReference>
<keyword evidence="4" id="KW-0723">Serine/threonine-protein kinase</keyword>
<dbReference type="GO" id="GO:0005886">
    <property type="term" value="C:plasma membrane"/>
    <property type="evidence" value="ECO:0007669"/>
    <property type="project" value="UniProtKB-SubCell"/>
</dbReference>
<dbReference type="Proteomes" id="UP001172457">
    <property type="component" value="Chromosome 8"/>
</dbReference>
<evidence type="ECO:0000256" key="16">
    <source>
        <dbReference type="ARBA" id="ARBA00023180"/>
    </source>
</evidence>
<comment type="subcellular location">
    <subcellularLocation>
        <location evidence="1">Cell membrane</location>
        <topology evidence="1">Single-pass type I membrane protein</topology>
    </subcellularLocation>
</comment>
<proteinExistence type="predicted"/>
<evidence type="ECO:0000256" key="9">
    <source>
        <dbReference type="ARBA" id="ARBA00022741"/>
    </source>
</evidence>
<keyword evidence="16" id="KW-0325">Glycoprotein</keyword>
<evidence type="ECO:0000259" key="19">
    <source>
        <dbReference type="PROSITE" id="PS50011"/>
    </source>
</evidence>
<comment type="caution">
    <text evidence="20">The sequence shown here is derived from an EMBL/GenBank/DDBJ whole genome shotgun (WGS) entry which is preliminary data.</text>
</comment>
<dbReference type="GO" id="GO:0030246">
    <property type="term" value="F:carbohydrate binding"/>
    <property type="evidence" value="ECO:0007669"/>
    <property type="project" value="UniProtKB-KW"/>
</dbReference>
<evidence type="ECO:0000256" key="5">
    <source>
        <dbReference type="ARBA" id="ARBA00022679"/>
    </source>
</evidence>
<dbReference type="FunFam" id="1.10.510.10:FF:000060">
    <property type="entry name" value="G-type lectin S-receptor-like serine/threonine-protein kinase"/>
    <property type="match status" value="1"/>
</dbReference>
<keyword evidence="21" id="KW-1185">Reference proteome</keyword>
<dbReference type="PANTHER" id="PTHR27002">
    <property type="entry name" value="RECEPTOR-LIKE SERINE/THREONINE-PROTEIN KINASE SD1-8"/>
    <property type="match status" value="1"/>
</dbReference>
<name>A0AA38S795_9ASTR</name>
<keyword evidence="6" id="KW-0812">Transmembrane</keyword>
<comment type="catalytic activity">
    <reaction evidence="18">
        <text>L-seryl-[protein] + ATP = O-phospho-L-seryl-[protein] + ADP + H(+)</text>
        <dbReference type="Rhea" id="RHEA:17989"/>
        <dbReference type="Rhea" id="RHEA-COMP:9863"/>
        <dbReference type="Rhea" id="RHEA-COMP:11604"/>
        <dbReference type="ChEBI" id="CHEBI:15378"/>
        <dbReference type="ChEBI" id="CHEBI:29999"/>
        <dbReference type="ChEBI" id="CHEBI:30616"/>
        <dbReference type="ChEBI" id="CHEBI:83421"/>
        <dbReference type="ChEBI" id="CHEBI:456216"/>
        <dbReference type="EC" id="2.7.11.1"/>
    </reaction>
</comment>
<dbReference type="SUPFAM" id="SSF56112">
    <property type="entry name" value="Protein kinase-like (PK-like)"/>
    <property type="match status" value="1"/>
</dbReference>
<keyword evidence="3" id="KW-1003">Cell membrane</keyword>
<keyword evidence="10" id="KW-0418">Kinase</keyword>
<keyword evidence="14" id="KW-1015">Disulfide bond</keyword>
<keyword evidence="12" id="KW-1133">Transmembrane helix</keyword>
<evidence type="ECO:0000256" key="4">
    <source>
        <dbReference type="ARBA" id="ARBA00022527"/>
    </source>
</evidence>
<dbReference type="SMART" id="SM00220">
    <property type="entry name" value="S_TKc"/>
    <property type="match status" value="1"/>
</dbReference>
<evidence type="ECO:0000256" key="2">
    <source>
        <dbReference type="ARBA" id="ARBA00012513"/>
    </source>
</evidence>
<accession>A0AA38S795</accession>
<keyword evidence="13" id="KW-0472">Membrane</keyword>
<comment type="catalytic activity">
    <reaction evidence="17">
        <text>L-threonyl-[protein] + ATP = O-phospho-L-threonyl-[protein] + ADP + H(+)</text>
        <dbReference type="Rhea" id="RHEA:46608"/>
        <dbReference type="Rhea" id="RHEA-COMP:11060"/>
        <dbReference type="Rhea" id="RHEA-COMP:11605"/>
        <dbReference type="ChEBI" id="CHEBI:15378"/>
        <dbReference type="ChEBI" id="CHEBI:30013"/>
        <dbReference type="ChEBI" id="CHEBI:30616"/>
        <dbReference type="ChEBI" id="CHEBI:61977"/>
        <dbReference type="ChEBI" id="CHEBI:456216"/>
        <dbReference type="EC" id="2.7.11.1"/>
    </reaction>
</comment>
<feature type="domain" description="Protein kinase" evidence="19">
    <location>
        <begin position="147"/>
        <end position="430"/>
    </location>
</feature>
<dbReference type="GO" id="GO:0005524">
    <property type="term" value="F:ATP binding"/>
    <property type="evidence" value="ECO:0007669"/>
    <property type="project" value="UniProtKB-KW"/>
</dbReference>
<sequence length="564" mass="64010">MIEYGQKLAFSILINMQAFGHILSSSTLKYVINQNPITGNNVIISNVLFSTMLTSLNLNRSKLRKQTQKYELDMDTHWCCRSSGVHLFVDFMEHKAEKTRRRQDVYFLELTASESFKDVHQLEGNGGSGNDLLLFSFFSIMAATDDFSVENKLGQGGFGPVYKGKLSNGQEIAVKRLSRTLGQGLVEFKNELVLISKLQHINLVQVLGCCIHREEKMLIYEYMPNKSLDFFLFDSCYSLSDENRKGELDWPKRFNIIEGIAQGLLYMHRYSRIRIIHRDLKANNILLDENMNPKISDFGMARIFKRMESEAITNRVVGTYGYMPPEYAIEGTFSIKSDIFSFGVLILEIVMGRRNSSFVHLDQTFNLIEYAWELWRQGDALGLMDPVIGSTCVVQQFIRTIHVALLCVQQSATDRPTTTDMISMLLNETILLPTICTPAFVIRREETRPTSEESRTKDCSENLHDLSVGMIANVKGFITTPPMELVVSYGHEAIAFMMMIYMINYQNPSAGNNVIISNVIGVAIGVVIPHWCCHSSSVPLLVAFMVPKAEKTRYRTQSDMKSSI</sequence>
<evidence type="ECO:0000256" key="6">
    <source>
        <dbReference type="ARBA" id="ARBA00022692"/>
    </source>
</evidence>
<dbReference type="InterPro" id="IPR000719">
    <property type="entry name" value="Prot_kinase_dom"/>
</dbReference>